<evidence type="ECO:0000313" key="2">
    <source>
        <dbReference type="EMBL" id="MBW0561449.1"/>
    </source>
</evidence>
<dbReference type="AlphaFoldDB" id="A0A9Q3JG17"/>
<feature type="compositionally biased region" description="Polar residues" evidence="1">
    <location>
        <begin position="84"/>
        <end position="98"/>
    </location>
</feature>
<evidence type="ECO:0000256" key="1">
    <source>
        <dbReference type="SAM" id="MobiDB-lite"/>
    </source>
</evidence>
<proteinExistence type="predicted"/>
<feature type="region of interest" description="Disordered" evidence="1">
    <location>
        <begin position="62"/>
        <end position="101"/>
    </location>
</feature>
<dbReference type="EMBL" id="AVOT02071040">
    <property type="protein sequence ID" value="MBW0561449.1"/>
    <property type="molecule type" value="Genomic_DNA"/>
</dbReference>
<name>A0A9Q3JG17_9BASI</name>
<organism evidence="2 3">
    <name type="scientific">Austropuccinia psidii MF-1</name>
    <dbReference type="NCBI Taxonomy" id="1389203"/>
    <lineage>
        <taxon>Eukaryota</taxon>
        <taxon>Fungi</taxon>
        <taxon>Dikarya</taxon>
        <taxon>Basidiomycota</taxon>
        <taxon>Pucciniomycotina</taxon>
        <taxon>Pucciniomycetes</taxon>
        <taxon>Pucciniales</taxon>
        <taxon>Sphaerophragmiaceae</taxon>
        <taxon>Austropuccinia</taxon>
    </lineage>
</organism>
<accession>A0A9Q3JG17</accession>
<keyword evidence="3" id="KW-1185">Reference proteome</keyword>
<protein>
    <submittedName>
        <fullName evidence="2">Uncharacterized protein</fullName>
    </submittedName>
</protein>
<evidence type="ECO:0000313" key="3">
    <source>
        <dbReference type="Proteomes" id="UP000765509"/>
    </source>
</evidence>
<feature type="compositionally biased region" description="Basic and acidic residues" evidence="1">
    <location>
        <begin position="73"/>
        <end position="83"/>
    </location>
</feature>
<reference evidence="2" key="1">
    <citation type="submission" date="2021-03" db="EMBL/GenBank/DDBJ databases">
        <title>Draft genome sequence of rust myrtle Austropuccinia psidii MF-1, a brazilian biotype.</title>
        <authorList>
            <person name="Quecine M.C."/>
            <person name="Pachon D.M.R."/>
            <person name="Bonatelli M.L."/>
            <person name="Correr F.H."/>
            <person name="Franceschini L.M."/>
            <person name="Leite T.F."/>
            <person name="Margarido G.R.A."/>
            <person name="Almeida C.A."/>
            <person name="Ferrarezi J.A."/>
            <person name="Labate C.A."/>
        </authorList>
    </citation>
    <scope>NUCLEOTIDE SEQUENCE</scope>
    <source>
        <strain evidence="2">MF-1</strain>
    </source>
</reference>
<gene>
    <name evidence="2" type="ORF">O181_101164</name>
</gene>
<sequence length="134" mass="14795">MVRQGKIETESTATIIIPASNVNSDHNRTVIIAQNNQTEPISSELINLDICNNLEKANNLANNQEQAITPQEDPPKGYGHDYGRSQSVTEGQGSVNEAQNDKLFHYESDNTILPLKRAETTTRILSGHIKSLPE</sequence>
<dbReference type="Proteomes" id="UP000765509">
    <property type="component" value="Unassembled WGS sequence"/>
</dbReference>
<comment type="caution">
    <text evidence="2">The sequence shown here is derived from an EMBL/GenBank/DDBJ whole genome shotgun (WGS) entry which is preliminary data.</text>
</comment>